<evidence type="ECO:0000313" key="8">
    <source>
        <dbReference type="Proteomes" id="UP000034081"/>
    </source>
</evidence>
<dbReference type="PANTHER" id="PTHR42188:SF1">
    <property type="entry name" value="23S RRNA-SPECIFIC ENDONUCLEASE VAPC20"/>
    <property type="match status" value="1"/>
</dbReference>
<dbReference type="GO" id="GO:0090729">
    <property type="term" value="F:toxin activity"/>
    <property type="evidence" value="ECO:0007669"/>
    <property type="project" value="UniProtKB-KW"/>
</dbReference>
<evidence type="ECO:0000256" key="1">
    <source>
        <dbReference type="ARBA" id="ARBA00022649"/>
    </source>
</evidence>
<feature type="binding site" evidence="5">
    <location>
        <position position="6"/>
    </location>
    <ligand>
        <name>Mg(2+)</name>
        <dbReference type="ChEBI" id="CHEBI:18420"/>
    </ligand>
</feature>
<keyword evidence="2 5" id="KW-0540">Nuclease</keyword>
<keyword evidence="5" id="KW-0800">Toxin</keyword>
<dbReference type="InterPro" id="IPR029060">
    <property type="entry name" value="PIN-like_dom_sf"/>
</dbReference>
<evidence type="ECO:0000259" key="6">
    <source>
        <dbReference type="Pfam" id="PF01850"/>
    </source>
</evidence>
<keyword evidence="4 5" id="KW-0378">Hydrolase</keyword>
<dbReference type="InterPro" id="IPR022907">
    <property type="entry name" value="VapC_family"/>
</dbReference>
<accession>A0A0G0L1X8</accession>
<feature type="domain" description="PIN" evidence="6">
    <location>
        <begin position="5"/>
        <end position="122"/>
    </location>
</feature>
<dbReference type="Proteomes" id="UP000034081">
    <property type="component" value="Unassembled WGS sequence"/>
</dbReference>
<gene>
    <name evidence="5" type="primary">vapC</name>
    <name evidence="7" type="ORF">UT08_C0011G0015</name>
</gene>
<dbReference type="GO" id="GO:0016787">
    <property type="term" value="F:hydrolase activity"/>
    <property type="evidence" value="ECO:0007669"/>
    <property type="project" value="UniProtKB-KW"/>
</dbReference>
<name>A0A0G0L1X8_9BACT</name>
<organism evidence="7 8">
    <name type="scientific">Candidatus Woesebacteria bacterium GW2011_GWB1_38_8</name>
    <dbReference type="NCBI Taxonomy" id="1618570"/>
    <lineage>
        <taxon>Bacteria</taxon>
        <taxon>Candidatus Woeseibacteriota</taxon>
    </lineage>
</organism>
<dbReference type="InterPro" id="IPR002716">
    <property type="entry name" value="PIN_dom"/>
</dbReference>
<reference evidence="7 8" key="1">
    <citation type="journal article" date="2015" name="Nature">
        <title>rRNA introns, odd ribosomes, and small enigmatic genomes across a large radiation of phyla.</title>
        <authorList>
            <person name="Brown C.T."/>
            <person name="Hug L.A."/>
            <person name="Thomas B.C."/>
            <person name="Sharon I."/>
            <person name="Castelle C.J."/>
            <person name="Singh A."/>
            <person name="Wilkins M.J."/>
            <person name="Williams K.H."/>
            <person name="Banfield J.F."/>
        </authorList>
    </citation>
    <scope>NUCLEOTIDE SEQUENCE [LARGE SCALE GENOMIC DNA]</scope>
</reference>
<dbReference type="HAMAP" id="MF_00265">
    <property type="entry name" value="VapC_Nob1"/>
    <property type="match status" value="1"/>
</dbReference>
<dbReference type="EC" id="3.1.-.-" evidence="5"/>
<evidence type="ECO:0000256" key="4">
    <source>
        <dbReference type="ARBA" id="ARBA00022801"/>
    </source>
</evidence>
<comment type="caution">
    <text evidence="7">The sequence shown here is derived from an EMBL/GenBank/DDBJ whole genome shotgun (WGS) entry which is preliminary data.</text>
</comment>
<comment type="function">
    <text evidence="5">Toxic component of a toxin-antitoxin (TA) system. An RNase.</text>
</comment>
<comment type="cofactor">
    <cofactor evidence="5">
        <name>Mg(2+)</name>
        <dbReference type="ChEBI" id="CHEBI:18420"/>
    </cofactor>
</comment>
<keyword evidence="3 5" id="KW-0479">Metal-binding</keyword>
<dbReference type="PANTHER" id="PTHR42188">
    <property type="entry name" value="23S RRNA-SPECIFIC ENDONUCLEASE VAPC20"/>
    <property type="match status" value="1"/>
</dbReference>
<evidence type="ECO:0000313" key="7">
    <source>
        <dbReference type="EMBL" id="KKQ84997.1"/>
    </source>
</evidence>
<keyword evidence="1 5" id="KW-1277">Toxin-antitoxin system</keyword>
<dbReference type="STRING" id="1618570.UT08_C0011G0015"/>
<comment type="similarity">
    <text evidence="5">Belongs to the PINc/VapC protein family.</text>
</comment>
<evidence type="ECO:0000256" key="3">
    <source>
        <dbReference type="ARBA" id="ARBA00022723"/>
    </source>
</evidence>
<dbReference type="Gene3D" id="3.40.50.1010">
    <property type="entry name" value="5'-nuclease"/>
    <property type="match status" value="1"/>
</dbReference>
<keyword evidence="5" id="KW-0460">Magnesium</keyword>
<proteinExistence type="inferred from homology"/>
<sequence length="132" mass="15232">MKLLADSDFWYGLVVAGDGHHAESKKLLKKVLSKDDSLYCLRLVVYETATVLSRRIDQRRAIEFLERFRKLPVTLIDIDIILEDSAWEIFLKQTKKGTSFIDCANLATLEKYKLDGILSFDEFYPKEVAVRA</sequence>
<dbReference type="EMBL" id="LBVL01000011">
    <property type="protein sequence ID" value="KKQ84997.1"/>
    <property type="molecule type" value="Genomic_DNA"/>
</dbReference>
<evidence type="ECO:0000256" key="2">
    <source>
        <dbReference type="ARBA" id="ARBA00022722"/>
    </source>
</evidence>
<protein>
    <recommendedName>
        <fullName evidence="5">Ribonuclease VapC</fullName>
        <shortName evidence="5">RNase VapC</shortName>
        <ecNumber evidence="5">3.1.-.-</ecNumber>
    </recommendedName>
    <alternativeName>
        <fullName evidence="5">Toxin VapC</fullName>
    </alternativeName>
</protein>
<dbReference type="GO" id="GO:0004521">
    <property type="term" value="F:RNA endonuclease activity"/>
    <property type="evidence" value="ECO:0007669"/>
    <property type="project" value="InterPro"/>
</dbReference>
<dbReference type="GO" id="GO:0016075">
    <property type="term" value="P:rRNA catabolic process"/>
    <property type="evidence" value="ECO:0007669"/>
    <property type="project" value="TreeGrafter"/>
</dbReference>
<feature type="binding site" evidence="5">
    <location>
        <position position="102"/>
    </location>
    <ligand>
        <name>Mg(2+)</name>
        <dbReference type="ChEBI" id="CHEBI:18420"/>
    </ligand>
</feature>
<dbReference type="AlphaFoldDB" id="A0A0G0L1X8"/>
<dbReference type="GO" id="GO:0000287">
    <property type="term" value="F:magnesium ion binding"/>
    <property type="evidence" value="ECO:0007669"/>
    <property type="project" value="UniProtKB-UniRule"/>
</dbReference>
<dbReference type="Pfam" id="PF01850">
    <property type="entry name" value="PIN"/>
    <property type="match status" value="1"/>
</dbReference>
<dbReference type="InterPro" id="IPR039018">
    <property type="entry name" value="VapC20-like"/>
</dbReference>
<dbReference type="SUPFAM" id="SSF88723">
    <property type="entry name" value="PIN domain-like"/>
    <property type="match status" value="1"/>
</dbReference>
<evidence type="ECO:0000256" key="5">
    <source>
        <dbReference type="HAMAP-Rule" id="MF_00265"/>
    </source>
</evidence>